<evidence type="ECO:0000313" key="1">
    <source>
        <dbReference type="EMBL" id="CAA9455897.1"/>
    </source>
</evidence>
<gene>
    <name evidence="1" type="ORF">AVDCRST_MAG25-119</name>
</gene>
<dbReference type="EMBL" id="CADCVI010000008">
    <property type="protein sequence ID" value="CAA9455897.1"/>
    <property type="molecule type" value="Genomic_DNA"/>
</dbReference>
<reference evidence="1" key="1">
    <citation type="submission" date="2020-02" db="EMBL/GenBank/DDBJ databases">
        <authorList>
            <person name="Meier V. D."/>
        </authorList>
    </citation>
    <scope>NUCLEOTIDE SEQUENCE</scope>
    <source>
        <strain evidence="1">AVDCRST_MAG25</strain>
    </source>
</reference>
<dbReference type="AlphaFoldDB" id="A0A6J4QV76"/>
<sequence length="41" mass="4245">MAKGSTEDYEQQVELFATKVAPGVRETVDGIALTSMAAGDG</sequence>
<accession>A0A6J4QV76</accession>
<name>A0A6J4QV76_9ACTN</name>
<protein>
    <submittedName>
        <fullName evidence="1">Uncharacterized protein</fullName>
    </submittedName>
</protein>
<organism evidence="1">
    <name type="scientific">uncultured Rubrobacteraceae bacterium</name>
    <dbReference type="NCBI Taxonomy" id="349277"/>
    <lineage>
        <taxon>Bacteria</taxon>
        <taxon>Bacillati</taxon>
        <taxon>Actinomycetota</taxon>
        <taxon>Rubrobacteria</taxon>
        <taxon>Rubrobacterales</taxon>
        <taxon>Rubrobacteraceae</taxon>
        <taxon>environmental samples</taxon>
    </lineage>
</organism>
<proteinExistence type="predicted"/>